<dbReference type="InterPro" id="IPR036465">
    <property type="entry name" value="vWFA_dom_sf"/>
</dbReference>
<feature type="non-terminal residue" evidence="1">
    <location>
        <position position="1"/>
    </location>
</feature>
<gene>
    <name evidence="1" type="ORF">S01H1_50724</name>
</gene>
<protein>
    <recommendedName>
        <fullName evidence="2">VWFA domain-containing protein</fullName>
    </recommendedName>
</protein>
<proteinExistence type="predicted"/>
<comment type="caution">
    <text evidence="1">The sequence shown here is derived from an EMBL/GenBank/DDBJ whole genome shotgun (WGS) entry which is preliminary data.</text>
</comment>
<evidence type="ECO:0000313" key="1">
    <source>
        <dbReference type="EMBL" id="GAG17409.1"/>
    </source>
</evidence>
<dbReference type="Gene3D" id="3.40.50.410">
    <property type="entry name" value="von Willebrand factor, type A domain"/>
    <property type="match status" value="1"/>
</dbReference>
<name>X0VGI7_9ZZZZ</name>
<reference evidence="1" key="1">
    <citation type="journal article" date="2014" name="Front. Microbiol.">
        <title>High frequency of phylogenetically diverse reductive dehalogenase-homologous genes in deep subseafloor sedimentary metagenomes.</title>
        <authorList>
            <person name="Kawai M."/>
            <person name="Futagami T."/>
            <person name="Toyoda A."/>
            <person name="Takaki Y."/>
            <person name="Nishi S."/>
            <person name="Hori S."/>
            <person name="Arai W."/>
            <person name="Tsubouchi T."/>
            <person name="Morono Y."/>
            <person name="Uchiyama I."/>
            <person name="Ito T."/>
            <person name="Fujiyama A."/>
            <person name="Inagaki F."/>
            <person name="Takami H."/>
        </authorList>
    </citation>
    <scope>NUCLEOTIDE SEQUENCE</scope>
    <source>
        <strain evidence="1">Expedition CK06-06</strain>
    </source>
</reference>
<dbReference type="SUPFAM" id="SSF53300">
    <property type="entry name" value="vWA-like"/>
    <property type="match status" value="1"/>
</dbReference>
<organism evidence="1">
    <name type="scientific">marine sediment metagenome</name>
    <dbReference type="NCBI Taxonomy" id="412755"/>
    <lineage>
        <taxon>unclassified sequences</taxon>
        <taxon>metagenomes</taxon>
        <taxon>ecological metagenomes</taxon>
    </lineage>
</organism>
<accession>X0VGI7</accession>
<dbReference type="AlphaFoldDB" id="X0VGI7"/>
<sequence>GNFEAAKRVAIALDGLIRTQYPKDSLYLVGFSSYARQIKKEDLTYMRWDEFDPHTNMQQGLFLSRKLLAKDRCPNKQIILVTDGEPTAHFEGGEILLHNNPRTLQLTLREVRNCTQKGIVINIFMLESSHFLSAFATQMTRLNKGRLFFTSADNLGQYLLVDYISNKRRGI</sequence>
<dbReference type="EMBL" id="BARS01032691">
    <property type="protein sequence ID" value="GAG17409.1"/>
    <property type="molecule type" value="Genomic_DNA"/>
</dbReference>
<evidence type="ECO:0008006" key="2">
    <source>
        <dbReference type="Google" id="ProtNLM"/>
    </source>
</evidence>
<dbReference type="CDD" id="cd00198">
    <property type="entry name" value="vWFA"/>
    <property type="match status" value="1"/>
</dbReference>